<protein>
    <submittedName>
        <fullName evidence="5">Extracellular matrix protein 1</fullName>
    </submittedName>
</protein>
<comment type="caution">
    <text evidence="5">The sequence shown here is derived from an EMBL/GenBank/DDBJ whole genome shotgun (WGS) entry which is preliminary data.</text>
</comment>
<dbReference type="InterPro" id="IPR020858">
    <property type="entry name" value="Serum_albumin-like"/>
</dbReference>
<dbReference type="Pfam" id="PF05782">
    <property type="entry name" value="ECM1"/>
    <property type="match status" value="2"/>
</dbReference>
<dbReference type="OrthoDB" id="9889855at2759"/>
<dbReference type="InterPro" id="IPR008605">
    <property type="entry name" value="ECM1"/>
</dbReference>
<reference evidence="5" key="1">
    <citation type="submission" date="2021-02" db="EMBL/GenBank/DDBJ databases">
        <title>Comparative genomics reveals that relaxation of natural selection precedes convergent phenotypic evolution of cavefish.</title>
        <authorList>
            <person name="Peng Z."/>
        </authorList>
    </citation>
    <scope>NUCLEOTIDE SEQUENCE</scope>
    <source>
        <tissue evidence="5">Muscle</tissue>
    </source>
</reference>
<dbReference type="SUPFAM" id="SSF48552">
    <property type="entry name" value="Serum albumin-like"/>
    <property type="match status" value="2"/>
</dbReference>
<proteinExistence type="predicted"/>
<evidence type="ECO:0000256" key="1">
    <source>
        <dbReference type="ARBA" id="ARBA00004613"/>
    </source>
</evidence>
<dbReference type="GO" id="GO:0007165">
    <property type="term" value="P:signal transduction"/>
    <property type="evidence" value="ECO:0007669"/>
    <property type="project" value="InterPro"/>
</dbReference>
<accession>A0A9W7WR85</accession>
<feature type="chain" id="PRO_5040891921" evidence="4">
    <location>
        <begin position="22"/>
        <end position="494"/>
    </location>
</feature>
<dbReference type="GO" id="GO:0030500">
    <property type="term" value="P:regulation of bone mineralization"/>
    <property type="evidence" value="ECO:0007669"/>
    <property type="project" value="TreeGrafter"/>
</dbReference>
<gene>
    <name evidence="5" type="ORF">IRJ41_012780</name>
</gene>
<evidence type="ECO:0000256" key="4">
    <source>
        <dbReference type="SAM" id="SignalP"/>
    </source>
</evidence>
<feature type="signal peptide" evidence="4">
    <location>
        <begin position="1"/>
        <end position="21"/>
    </location>
</feature>
<sequence>MSSLRGIGLYLILVLVFVCEASEDAEPQREMAHVYDGDGLQRTMTLEEMEDMMLQRPVLPDLSRFIKVQETDVSQPEVTNFHPENAPRGLPLFGPRSMGLDAGPEIHFPPSFPSITNLEDICQFSNTSIRYPKDIFPPSGFGALHRQAEAVNRLQPWYGMCCGLNGTEEEKLCCAEQAWKKTLSAFCDDEFSIKTIAYFCCKMNGKAIWSCFDKEAPATSYDVPLIDNIDMPSKVQGFKYNPSSCKGSSAASPSALKKQAEILDISFPPGRPHSSNIDLICGHRKIRPRYLTRCLPRTGYGWLARQSKAINVLEKEYVQCCKEKKGKHNCAERKWKKMVDKFCKDEKKTKGKDFVCCDKKKGEELYSCFASAAPDPAYIMTNAQFPPPTLESFCDIHTSLQNVTEFPVDQMVERCCPLVSQKRSSCVEAELNSSLNDLCEVKELEKPYCCETTIKNRAKCATKLLLRYMAKANKVKFSGKKKCPLIESQMERDI</sequence>
<name>A0A9W7WR85_TRIRA</name>
<comment type="subcellular location">
    <subcellularLocation>
        <location evidence="1">Secreted</location>
    </subcellularLocation>
</comment>
<keyword evidence="3" id="KW-0677">Repeat</keyword>
<keyword evidence="2" id="KW-0964">Secreted</keyword>
<evidence type="ECO:0000313" key="5">
    <source>
        <dbReference type="EMBL" id="KAI7806839.1"/>
    </source>
</evidence>
<dbReference type="EMBL" id="JAFHDT010000008">
    <property type="protein sequence ID" value="KAI7806839.1"/>
    <property type="molecule type" value="Genomic_DNA"/>
</dbReference>
<organism evidence="5 6">
    <name type="scientific">Triplophysa rosa</name>
    <name type="common">Cave loach</name>
    <dbReference type="NCBI Taxonomy" id="992332"/>
    <lineage>
        <taxon>Eukaryota</taxon>
        <taxon>Metazoa</taxon>
        <taxon>Chordata</taxon>
        <taxon>Craniata</taxon>
        <taxon>Vertebrata</taxon>
        <taxon>Euteleostomi</taxon>
        <taxon>Actinopterygii</taxon>
        <taxon>Neopterygii</taxon>
        <taxon>Teleostei</taxon>
        <taxon>Ostariophysi</taxon>
        <taxon>Cypriniformes</taxon>
        <taxon>Nemacheilidae</taxon>
        <taxon>Triplophysa</taxon>
    </lineage>
</organism>
<dbReference type="GO" id="GO:0005615">
    <property type="term" value="C:extracellular space"/>
    <property type="evidence" value="ECO:0007669"/>
    <property type="project" value="InterPro"/>
</dbReference>
<dbReference type="Gene3D" id="1.10.246.10">
    <property type="match status" value="2"/>
</dbReference>
<evidence type="ECO:0000256" key="2">
    <source>
        <dbReference type="ARBA" id="ARBA00022525"/>
    </source>
</evidence>
<dbReference type="PANTHER" id="PTHR16776">
    <property type="entry name" value="EXTRACELLULAR MATRIX PROTEIN 1"/>
    <property type="match status" value="1"/>
</dbReference>
<evidence type="ECO:0000313" key="6">
    <source>
        <dbReference type="Proteomes" id="UP001059041"/>
    </source>
</evidence>
<dbReference type="Proteomes" id="UP001059041">
    <property type="component" value="Linkage Group LG8"/>
</dbReference>
<keyword evidence="6" id="KW-1185">Reference proteome</keyword>
<dbReference type="AlphaFoldDB" id="A0A9W7WR85"/>
<dbReference type="PANTHER" id="PTHR16776:SF3">
    <property type="entry name" value="EXTRACELLULAR MATRIX PROTEIN 1"/>
    <property type="match status" value="1"/>
</dbReference>
<keyword evidence="4" id="KW-0732">Signal</keyword>
<evidence type="ECO:0000256" key="3">
    <source>
        <dbReference type="ARBA" id="ARBA00022737"/>
    </source>
</evidence>